<dbReference type="Pfam" id="PF00583">
    <property type="entry name" value="Acetyltransf_1"/>
    <property type="match status" value="1"/>
</dbReference>
<accession>A0ABW6KB55</accession>
<name>A0ABW6KB55_9BACI</name>
<evidence type="ECO:0000313" key="3">
    <source>
        <dbReference type="Proteomes" id="UP001601059"/>
    </source>
</evidence>
<organism evidence="2 3">
    <name type="scientific">Cytobacillus spartinae</name>
    <dbReference type="NCBI Taxonomy" id="3299023"/>
    <lineage>
        <taxon>Bacteria</taxon>
        <taxon>Bacillati</taxon>
        <taxon>Bacillota</taxon>
        <taxon>Bacilli</taxon>
        <taxon>Bacillales</taxon>
        <taxon>Bacillaceae</taxon>
        <taxon>Cytobacillus</taxon>
    </lineage>
</organism>
<dbReference type="EMBL" id="JBIACK010000001">
    <property type="protein sequence ID" value="MFE8699962.1"/>
    <property type="molecule type" value="Genomic_DNA"/>
</dbReference>
<protein>
    <submittedName>
        <fullName evidence="2">GNAT family N-acetyltransferase</fullName>
    </submittedName>
</protein>
<dbReference type="Proteomes" id="UP001601059">
    <property type="component" value="Unassembled WGS sequence"/>
</dbReference>
<dbReference type="PROSITE" id="PS51186">
    <property type="entry name" value="GNAT"/>
    <property type="match status" value="1"/>
</dbReference>
<reference evidence="2 3" key="1">
    <citation type="submission" date="2024-08" db="EMBL/GenBank/DDBJ databases">
        <title>Two novel Cytobacillus novel species.</title>
        <authorList>
            <person name="Liu G."/>
        </authorList>
    </citation>
    <scope>NUCLEOTIDE SEQUENCE [LARGE SCALE GENOMIC DNA]</scope>
    <source>
        <strain evidence="2 3">FJAT-54145</strain>
    </source>
</reference>
<dbReference type="RefSeq" id="WP_389358605.1">
    <property type="nucleotide sequence ID" value="NZ_JBIACK010000001.1"/>
</dbReference>
<evidence type="ECO:0000313" key="2">
    <source>
        <dbReference type="EMBL" id="MFE8699962.1"/>
    </source>
</evidence>
<sequence>MSLTLQKALPEDKTILENLYSLYLHDLSLYSNSIEVSANGSFIYDDMSMIWNEEGVVPYFIQSGEKLAGFLLLLERPFLKKTSDYSINDIFILNTYRGKGLGQEVLKTLFDQKKGKYFVVELERNKPAVIFWKKVYERLGISYEERKELVDDEPCLIQTFEV</sequence>
<dbReference type="Gene3D" id="3.40.630.30">
    <property type="match status" value="1"/>
</dbReference>
<proteinExistence type="predicted"/>
<dbReference type="SUPFAM" id="SSF55729">
    <property type="entry name" value="Acyl-CoA N-acyltransferases (Nat)"/>
    <property type="match status" value="1"/>
</dbReference>
<evidence type="ECO:0000259" key="1">
    <source>
        <dbReference type="PROSITE" id="PS51186"/>
    </source>
</evidence>
<dbReference type="CDD" id="cd04301">
    <property type="entry name" value="NAT_SF"/>
    <property type="match status" value="1"/>
</dbReference>
<comment type="caution">
    <text evidence="2">The sequence shown here is derived from an EMBL/GenBank/DDBJ whole genome shotgun (WGS) entry which is preliminary data.</text>
</comment>
<dbReference type="InterPro" id="IPR016181">
    <property type="entry name" value="Acyl_CoA_acyltransferase"/>
</dbReference>
<gene>
    <name evidence="2" type="ORF">ACFYKX_04915</name>
</gene>
<dbReference type="InterPro" id="IPR000182">
    <property type="entry name" value="GNAT_dom"/>
</dbReference>
<feature type="domain" description="N-acetyltransferase" evidence="1">
    <location>
        <begin position="3"/>
        <end position="161"/>
    </location>
</feature>
<keyword evidence="3" id="KW-1185">Reference proteome</keyword>